<dbReference type="InterPro" id="IPR052404">
    <property type="entry name" value="SPP1-like_terminase"/>
</dbReference>
<reference evidence="4 5" key="1">
    <citation type="submission" date="2017-01" db="EMBL/GenBank/DDBJ databases">
        <title>Genome Analysis of Deinococcus marmoris KOPRI26562.</title>
        <authorList>
            <person name="Kim J.H."/>
            <person name="Oh H.-M."/>
        </authorList>
    </citation>
    <scope>NUCLEOTIDE SEQUENCE [LARGE SCALE GENOMIC DNA]</scope>
    <source>
        <strain evidence="4 5">KOPRI26562</strain>
    </source>
</reference>
<dbReference type="STRING" id="249408.BOO71_0002368"/>
<evidence type="ECO:0000313" key="4">
    <source>
        <dbReference type="EMBL" id="OLV19543.1"/>
    </source>
</evidence>
<sequence>MTRKPKTPSPAPVEKKAVVKKPSAAKQNGSRIDLAHRERLFSYEFHHNGGNATQAAIQAGYSPRSAQTQGSELLSSPMVITHLQNLSAQSARDSIADAIEVHEALTDILRGKVDHIYPTKSGLLTGPPPTGDRIKAASELQKMRGGYAPVKVEHQVQNHVQIWMLQSLQVIQQRLKLSQQELDALASALPALTLDQVK</sequence>
<dbReference type="RefSeq" id="WP_075830689.1">
    <property type="nucleotide sequence ID" value="NZ_MSTI01000028.1"/>
</dbReference>
<keyword evidence="5" id="KW-1185">Reference proteome</keyword>
<dbReference type="InterPro" id="IPR038713">
    <property type="entry name" value="Terminase_Gp1_N_sf"/>
</dbReference>
<organism evidence="4 5">
    <name type="scientific">Deinococcus marmoris</name>
    <dbReference type="NCBI Taxonomy" id="249408"/>
    <lineage>
        <taxon>Bacteria</taxon>
        <taxon>Thermotogati</taxon>
        <taxon>Deinococcota</taxon>
        <taxon>Deinococci</taxon>
        <taxon>Deinococcales</taxon>
        <taxon>Deinococcaceae</taxon>
        <taxon>Deinococcus</taxon>
    </lineage>
</organism>
<name>A0A1U7P2Z0_9DEIO</name>
<dbReference type="GO" id="GO:0051276">
    <property type="term" value="P:chromosome organization"/>
    <property type="evidence" value="ECO:0007669"/>
    <property type="project" value="InterPro"/>
</dbReference>
<feature type="region of interest" description="Disordered" evidence="3">
    <location>
        <begin position="1"/>
        <end position="30"/>
    </location>
</feature>
<dbReference type="PANTHER" id="PTHR41328:SF2">
    <property type="entry name" value="TERMINASE SMALL SUBUNIT"/>
    <property type="match status" value="1"/>
</dbReference>
<keyword evidence="2" id="KW-0231">Viral genome packaging</keyword>
<comment type="caution">
    <text evidence="4">The sequence shown here is derived from an EMBL/GenBank/DDBJ whole genome shotgun (WGS) entry which is preliminary data.</text>
</comment>
<gene>
    <name evidence="4" type="ORF">BOO71_0002368</name>
</gene>
<evidence type="ECO:0008006" key="6">
    <source>
        <dbReference type="Google" id="ProtNLM"/>
    </source>
</evidence>
<dbReference type="Pfam" id="PF03592">
    <property type="entry name" value="Terminase_2"/>
    <property type="match status" value="1"/>
</dbReference>
<dbReference type="Proteomes" id="UP000186607">
    <property type="component" value="Unassembled WGS sequence"/>
</dbReference>
<keyword evidence="1" id="KW-1188">Viral release from host cell</keyword>
<dbReference type="InterPro" id="IPR005335">
    <property type="entry name" value="Terminase_ssu"/>
</dbReference>
<evidence type="ECO:0000313" key="5">
    <source>
        <dbReference type="Proteomes" id="UP000186607"/>
    </source>
</evidence>
<dbReference type="AlphaFoldDB" id="A0A1U7P2Z0"/>
<proteinExistence type="predicted"/>
<evidence type="ECO:0000256" key="2">
    <source>
        <dbReference type="ARBA" id="ARBA00023219"/>
    </source>
</evidence>
<accession>A0A1U7P2Z0</accession>
<evidence type="ECO:0000256" key="1">
    <source>
        <dbReference type="ARBA" id="ARBA00022612"/>
    </source>
</evidence>
<dbReference type="Gene3D" id="1.10.10.1400">
    <property type="entry name" value="Terminase, small subunit, N-terminal DNA-binding domain, HTH motif"/>
    <property type="match status" value="1"/>
</dbReference>
<protein>
    <recommendedName>
        <fullName evidence="6">Terminase small subunit</fullName>
    </recommendedName>
</protein>
<dbReference type="PANTHER" id="PTHR41328">
    <property type="entry name" value="TERMINASE SMALL SUBUNIT-RELATED"/>
    <property type="match status" value="1"/>
</dbReference>
<evidence type="ECO:0000256" key="3">
    <source>
        <dbReference type="SAM" id="MobiDB-lite"/>
    </source>
</evidence>
<dbReference type="EMBL" id="MSTI01000028">
    <property type="protein sequence ID" value="OLV19543.1"/>
    <property type="molecule type" value="Genomic_DNA"/>
</dbReference>